<keyword evidence="2" id="KW-1185">Reference proteome</keyword>
<organism evidence="1 2">
    <name type="scientific">Arachis hypogaea</name>
    <name type="common">Peanut</name>
    <dbReference type="NCBI Taxonomy" id="3818"/>
    <lineage>
        <taxon>Eukaryota</taxon>
        <taxon>Viridiplantae</taxon>
        <taxon>Streptophyta</taxon>
        <taxon>Embryophyta</taxon>
        <taxon>Tracheophyta</taxon>
        <taxon>Spermatophyta</taxon>
        <taxon>Magnoliopsida</taxon>
        <taxon>eudicotyledons</taxon>
        <taxon>Gunneridae</taxon>
        <taxon>Pentapetalae</taxon>
        <taxon>rosids</taxon>
        <taxon>fabids</taxon>
        <taxon>Fabales</taxon>
        <taxon>Fabaceae</taxon>
        <taxon>Papilionoideae</taxon>
        <taxon>50 kb inversion clade</taxon>
        <taxon>dalbergioids sensu lato</taxon>
        <taxon>Dalbergieae</taxon>
        <taxon>Pterocarpus clade</taxon>
        <taxon>Arachis</taxon>
    </lineage>
</organism>
<evidence type="ECO:0000313" key="2">
    <source>
        <dbReference type="Proteomes" id="UP000289738"/>
    </source>
</evidence>
<sequence>MEQHQVHRHVLINCETVSEFIEQVEMNDFSSCCASLTFTTEMAVASPFSSLEHAIAVARDI</sequence>
<gene>
    <name evidence="1" type="ORF">Ahy_B03g065790</name>
</gene>
<name>A0A445A2C1_ARAHY</name>
<dbReference type="EMBL" id="SDMP01000013">
    <property type="protein sequence ID" value="RYR20604.1"/>
    <property type="molecule type" value="Genomic_DNA"/>
</dbReference>
<comment type="caution">
    <text evidence="1">The sequence shown here is derived from an EMBL/GenBank/DDBJ whole genome shotgun (WGS) entry which is preliminary data.</text>
</comment>
<dbReference type="AlphaFoldDB" id="A0A445A2C1"/>
<proteinExistence type="predicted"/>
<protein>
    <submittedName>
        <fullName evidence="1">Uncharacterized protein</fullName>
    </submittedName>
</protein>
<dbReference type="Proteomes" id="UP000289738">
    <property type="component" value="Chromosome B03"/>
</dbReference>
<reference evidence="1 2" key="1">
    <citation type="submission" date="2019-01" db="EMBL/GenBank/DDBJ databases">
        <title>Sequencing of cultivated peanut Arachis hypogaea provides insights into genome evolution and oil improvement.</title>
        <authorList>
            <person name="Chen X."/>
        </authorList>
    </citation>
    <scope>NUCLEOTIDE SEQUENCE [LARGE SCALE GENOMIC DNA]</scope>
    <source>
        <strain evidence="2">cv. Fuhuasheng</strain>
        <tissue evidence="1">Leaves</tissue>
    </source>
</reference>
<evidence type="ECO:0000313" key="1">
    <source>
        <dbReference type="EMBL" id="RYR20604.1"/>
    </source>
</evidence>
<accession>A0A445A2C1</accession>